<comment type="caution">
    <text evidence="17">The sequence shown here is derived from an EMBL/GenBank/DDBJ whole genome shotgun (WGS) entry which is preliminary data.</text>
</comment>
<dbReference type="GO" id="GO:0003887">
    <property type="term" value="F:DNA-directed DNA polymerase activity"/>
    <property type="evidence" value="ECO:0007669"/>
    <property type="project" value="UniProtKB-EC"/>
</dbReference>
<dbReference type="EC" id="2.7.7.7" evidence="15"/>
<dbReference type="InterPro" id="IPR043502">
    <property type="entry name" value="DNA/RNA_pol_sf"/>
</dbReference>
<evidence type="ECO:0000256" key="8">
    <source>
        <dbReference type="ARBA" id="ARBA00022723"/>
    </source>
</evidence>
<comment type="similarity">
    <text evidence="2 15">Belongs to the DNA polymerase type-Y family.</text>
</comment>
<evidence type="ECO:0000256" key="10">
    <source>
        <dbReference type="ARBA" id="ARBA00022842"/>
    </source>
</evidence>
<dbReference type="Gene3D" id="3.30.70.270">
    <property type="match status" value="1"/>
</dbReference>
<evidence type="ECO:0000256" key="2">
    <source>
        <dbReference type="ARBA" id="ARBA00010945"/>
    </source>
</evidence>
<proteinExistence type="inferred from homology"/>
<evidence type="ECO:0000256" key="3">
    <source>
        <dbReference type="ARBA" id="ARBA00022457"/>
    </source>
</evidence>
<keyword evidence="9 15" id="KW-0227">DNA damage</keyword>
<evidence type="ECO:0000313" key="18">
    <source>
        <dbReference type="Proteomes" id="UP001168380"/>
    </source>
</evidence>
<dbReference type="SUPFAM" id="SSF100879">
    <property type="entry name" value="Lesion bypass DNA polymerase (Y-family), little finger domain"/>
    <property type="match status" value="1"/>
</dbReference>
<dbReference type="CDD" id="cd03586">
    <property type="entry name" value="PolY_Pol_IV_kappa"/>
    <property type="match status" value="1"/>
</dbReference>
<dbReference type="Pfam" id="PF21999">
    <property type="entry name" value="IMS_HHH_1"/>
    <property type="match status" value="1"/>
</dbReference>
<comment type="subunit">
    <text evidence="15">Monomer.</text>
</comment>
<evidence type="ECO:0000256" key="13">
    <source>
        <dbReference type="ARBA" id="ARBA00023204"/>
    </source>
</evidence>
<evidence type="ECO:0000256" key="7">
    <source>
        <dbReference type="ARBA" id="ARBA00022705"/>
    </source>
</evidence>
<evidence type="ECO:0000256" key="4">
    <source>
        <dbReference type="ARBA" id="ARBA00022490"/>
    </source>
</evidence>
<accession>A0ABT8TFA9</accession>
<feature type="binding site" evidence="15">
    <location>
        <position position="9"/>
    </location>
    <ligand>
        <name>Mg(2+)</name>
        <dbReference type="ChEBI" id="CHEBI:18420"/>
    </ligand>
</feature>
<comment type="catalytic activity">
    <reaction evidence="14 15">
        <text>DNA(n) + a 2'-deoxyribonucleoside 5'-triphosphate = DNA(n+1) + diphosphate</text>
        <dbReference type="Rhea" id="RHEA:22508"/>
        <dbReference type="Rhea" id="RHEA-COMP:17339"/>
        <dbReference type="Rhea" id="RHEA-COMP:17340"/>
        <dbReference type="ChEBI" id="CHEBI:33019"/>
        <dbReference type="ChEBI" id="CHEBI:61560"/>
        <dbReference type="ChEBI" id="CHEBI:173112"/>
        <dbReference type="EC" id="2.7.7.7"/>
    </reaction>
</comment>
<feature type="site" description="Substrate discrimination" evidence="15">
    <location>
        <position position="14"/>
    </location>
</feature>
<reference evidence="17" key="1">
    <citation type="submission" date="2023-07" db="EMBL/GenBank/DDBJ databases">
        <title>Gilvimarinus algae sp. nov., isolated from the surface of Kelp.</title>
        <authorList>
            <person name="Sun Y.Y."/>
            <person name="Gong Y."/>
            <person name="Du Z.J."/>
        </authorList>
    </citation>
    <scope>NUCLEOTIDE SEQUENCE</scope>
    <source>
        <strain evidence="17">SDUM040014</strain>
    </source>
</reference>
<keyword evidence="13 15" id="KW-0234">DNA repair</keyword>
<dbReference type="PANTHER" id="PTHR11076">
    <property type="entry name" value="DNA REPAIR POLYMERASE UMUC / TRANSFERASE FAMILY MEMBER"/>
    <property type="match status" value="1"/>
</dbReference>
<evidence type="ECO:0000256" key="12">
    <source>
        <dbReference type="ARBA" id="ARBA00023125"/>
    </source>
</evidence>
<dbReference type="InterPro" id="IPR036775">
    <property type="entry name" value="DNA_pol_Y-fam_lit_finger_sf"/>
</dbReference>
<feature type="domain" description="UmuC" evidence="16">
    <location>
        <begin position="5"/>
        <end position="186"/>
    </location>
</feature>
<dbReference type="Proteomes" id="UP001168380">
    <property type="component" value="Unassembled WGS sequence"/>
</dbReference>
<evidence type="ECO:0000256" key="6">
    <source>
        <dbReference type="ARBA" id="ARBA00022695"/>
    </source>
</evidence>
<dbReference type="InterPro" id="IPR017961">
    <property type="entry name" value="DNA_pol_Y-fam_little_finger"/>
</dbReference>
<comment type="subcellular location">
    <subcellularLocation>
        <location evidence="1 15">Cytoplasm</location>
    </subcellularLocation>
</comment>
<evidence type="ECO:0000313" key="17">
    <source>
        <dbReference type="EMBL" id="MDO3382786.1"/>
    </source>
</evidence>
<dbReference type="InterPro" id="IPR050116">
    <property type="entry name" value="DNA_polymerase-Y"/>
</dbReference>
<evidence type="ECO:0000256" key="9">
    <source>
        <dbReference type="ARBA" id="ARBA00022763"/>
    </source>
</evidence>
<dbReference type="InterPro" id="IPR001126">
    <property type="entry name" value="UmuC"/>
</dbReference>
<evidence type="ECO:0000256" key="5">
    <source>
        <dbReference type="ARBA" id="ARBA00022679"/>
    </source>
</evidence>
<keyword evidence="18" id="KW-1185">Reference proteome</keyword>
<name>A0ABT8TFA9_9GAMM</name>
<keyword evidence="10 15" id="KW-0460">Magnesium</keyword>
<organism evidence="17 18">
    <name type="scientific">Gilvimarinus algae</name>
    <dbReference type="NCBI Taxonomy" id="3058037"/>
    <lineage>
        <taxon>Bacteria</taxon>
        <taxon>Pseudomonadati</taxon>
        <taxon>Pseudomonadota</taxon>
        <taxon>Gammaproteobacteria</taxon>
        <taxon>Cellvibrionales</taxon>
        <taxon>Cellvibrionaceae</taxon>
        <taxon>Gilvimarinus</taxon>
    </lineage>
</organism>
<sequence>MSRIIMHVDADCFFAAVEMREQPLFRHRPMAVGGSADRRGVISTCNYPARVFGVRSAMASAHALRLCPGLTILPHRMNLYRETSSRMMDVFQRYTDRFEPLSLDEAYLDLTGICSDEAQAVELAARIRAEVTAELGITVSVGLAPNKFLAKVASEWEKPDGLFFVRAHQADTFVRGLSVTQIPGVGRVTAEQLQFMGIGRCDQLQAWPLDALTERFGRFGHRLYWFSRGVDEREVQVTRERKSISVEQTYSRDLTGESACLQQLPELLSRLEERLAKLTGKPQVRKGFVKVKFGDFSSTTIERPGEHWRLSDYQPLLSQALTRGPARVRLLGLGVRLAPPATPEEVEQMPLFH</sequence>
<keyword evidence="7 15" id="KW-0235">DNA replication</keyword>
<comment type="cofactor">
    <cofactor evidence="15">
        <name>Mg(2+)</name>
        <dbReference type="ChEBI" id="CHEBI:18420"/>
    </cofactor>
    <text evidence="15">Binds 2 magnesium ions per subunit.</text>
</comment>
<dbReference type="RefSeq" id="WP_302713274.1">
    <property type="nucleotide sequence ID" value="NZ_JAULRT010000059.1"/>
</dbReference>
<dbReference type="Gene3D" id="1.10.150.20">
    <property type="entry name" value="5' to 3' exonuclease, C-terminal subdomain"/>
    <property type="match status" value="1"/>
</dbReference>
<dbReference type="InterPro" id="IPR053848">
    <property type="entry name" value="IMS_HHH_1"/>
</dbReference>
<dbReference type="PANTHER" id="PTHR11076:SF33">
    <property type="entry name" value="DNA POLYMERASE KAPPA"/>
    <property type="match status" value="1"/>
</dbReference>
<evidence type="ECO:0000256" key="1">
    <source>
        <dbReference type="ARBA" id="ARBA00004496"/>
    </source>
</evidence>
<dbReference type="Pfam" id="PF11799">
    <property type="entry name" value="IMS_C"/>
    <property type="match status" value="1"/>
</dbReference>
<dbReference type="PROSITE" id="PS50173">
    <property type="entry name" value="UMUC"/>
    <property type="match status" value="1"/>
</dbReference>
<gene>
    <name evidence="15 17" type="primary">dinB</name>
    <name evidence="17" type="ORF">QWI16_11465</name>
</gene>
<protein>
    <recommendedName>
        <fullName evidence="15">DNA polymerase IV</fullName>
        <shortName evidence="15">Pol IV</shortName>
        <ecNumber evidence="15">2.7.7.7</ecNumber>
    </recommendedName>
</protein>
<feature type="active site" evidence="15">
    <location>
        <position position="105"/>
    </location>
</feature>
<keyword evidence="5 15" id="KW-0808">Transferase</keyword>
<dbReference type="InterPro" id="IPR043128">
    <property type="entry name" value="Rev_trsase/Diguanyl_cyclase"/>
</dbReference>
<keyword evidence="11 15" id="KW-0239">DNA-directed DNA polymerase</keyword>
<dbReference type="HAMAP" id="MF_01113">
    <property type="entry name" value="DNApol_IV"/>
    <property type="match status" value="1"/>
</dbReference>
<dbReference type="Gene3D" id="3.30.1490.100">
    <property type="entry name" value="DNA polymerase, Y-family, little finger domain"/>
    <property type="match status" value="1"/>
</dbReference>
<dbReference type="NCBIfam" id="NF002677">
    <property type="entry name" value="PRK02406.1"/>
    <property type="match status" value="1"/>
</dbReference>
<keyword evidence="3 15" id="KW-0515">Mutator protein</keyword>
<evidence type="ECO:0000256" key="15">
    <source>
        <dbReference type="HAMAP-Rule" id="MF_01113"/>
    </source>
</evidence>
<dbReference type="EMBL" id="JAULRT010000059">
    <property type="protein sequence ID" value="MDO3382786.1"/>
    <property type="molecule type" value="Genomic_DNA"/>
</dbReference>
<dbReference type="Gene3D" id="3.40.1170.60">
    <property type="match status" value="1"/>
</dbReference>
<keyword evidence="8 15" id="KW-0479">Metal-binding</keyword>
<dbReference type="InterPro" id="IPR022880">
    <property type="entry name" value="DNApol_IV"/>
</dbReference>
<evidence type="ECO:0000256" key="14">
    <source>
        <dbReference type="ARBA" id="ARBA00049244"/>
    </source>
</evidence>
<keyword evidence="4 15" id="KW-0963">Cytoplasm</keyword>
<keyword evidence="6 15" id="KW-0548">Nucleotidyltransferase</keyword>
<comment type="function">
    <text evidence="15">Poorly processive, error-prone DNA polymerase involved in untargeted mutagenesis. Copies undamaged DNA at stalled replication forks, which arise in vivo from mismatched or misaligned primer ends. These misaligned primers can be extended by PolIV. Exhibits no 3'-5' exonuclease (proofreading) activity. May be involved in translesional synthesis, in conjunction with the beta clamp from PolIII.</text>
</comment>
<dbReference type="Pfam" id="PF00817">
    <property type="entry name" value="IMS"/>
    <property type="match status" value="1"/>
</dbReference>
<evidence type="ECO:0000256" key="11">
    <source>
        <dbReference type="ARBA" id="ARBA00022932"/>
    </source>
</evidence>
<dbReference type="SUPFAM" id="SSF56672">
    <property type="entry name" value="DNA/RNA polymerases"/>
    <property type="match status" value="1"/>
</dbReference>
<evidence type="ECO:0000259" key="16">
    <source>
        <dbReference type="PROSITE" id="PS50173"/>
    </source>
</evidence>
<keyword evidence="12 15" id="KW-0238">DNA-binding</keyword>
<feature type="binding site" evidence="15">
    <location>
        <position position="104"/>
    </location>
    <ligand>
        <name>Mg(2+)</name>
        <dbReference type="ChEBI" id="CHEBI:18420"/>
    </ligand>
</feature>